<dbReference type="InterPro" id="IPR036291">
    <property type="entry name" value="NAD(P)-bd_dom_sf"/>
</dbReference>
<keyword evidence="1" id="KW-0560">Oxidoreductase</keyword>
<comment type="similarity">
    <text evidence="2">Belongs to the NAD(P)-dependent epimerase/dehydratase family. Dihydroflavonol-4-reductase subfamily.</text>
</comment>
<evidence type="ECO:0000256" key="1">
    <source>
        <dbReference type="ARBA" id="ARBA00023002"/>
    </source>
</evidence>
<proteinExistence type="inferred from homology"/>
<reference evidence="4 5" key="1">
    <citation type="journal article" date="2013" name="Curr. Biol.">
        <title>The Genome of the Foraminiferan Reticulomyxa filosa.</title>
        <authorList>
            <person name="Glockner G."/>
            <person name="Hulsmann N."/>
            <person name="Schleicher M."/>
            <person name="Noegel A.A."/>
            <person name="Eichinger L."/>
            <person name="Gallinger C."/>
            <person name="Pawlowski J."/>
            <person name="Sierra R."/>
            <person name="Euteneuer U."/>
            <person name="Pillet L."/>
            <person name="Moustafa A."/>
            <person name="Platzer M."/>
            <person name="Groth M."/>
            <person name="Szafranski K."/>
            <person name="Schliwa M."/>
        </authorList>
    </citation>
    <scope>NUCLEOTIDE SEQUENCE [LARGE SCALE GENOMIC DNA]</scope>
</reference>
<accession>X6MBK7</accession>
<keyword evidence="5" id="KW-1185">Reference proteome</keyword>
<protein>
    <submittedName>
        <fullName evidence="4">NAD-dependent epimerase/dehydratase</fullName>
    </submittedName>
</protein>
<dbReference type="Gene3D" id="3.40.50.720">
    <property type="entry name" value="NAD(P)-binding Rossmann-like Domain"/>
    <property type="match status" value="1"/>
</dbReference>
<name>X6MBK7_RETFI</name>
<evidence type="ECO:0000313" key="4">
    <source>
        <dbReference type="EMBL" id="ETO11368.1"/>
    </source>
</evidence>
<evidence type="ECO:0000256" key="2">
    <source>
        <dbReference type="ARBA" id="ARBA00023445"/>
    </source>
</evidence>
<gene>
    <name evidence="4" type="ORF">RFI_26007</name>
</gene>
<dbReference type="PANTHER" id="PTHR10366:SF564">
    <property type="entry name" value="STEROL-4-ALPHA-CARBOXYLATE 3-DEHYDROGENASE, DECARBOXYLATING"/>
    <property type="match status" value="1"/>
</dbReference>
<dbReference type="SUPFAM" id="SSF51735">
    <property type="entry name" value="NAD(P)-binding Rossmann-fold domains"/>
    <property type="match status" value="1"/>
</dbReference>
<organism evidence="4 5">
    <name type="scientific">Reticulomyxa filosa</name>
    <dbReference type="NCBI Taxonomy" id="46433"/>
    <lineage>
        <taxon>Eukaryota</taxon>
        <taxon>Sar</taxon>
        <taxon>Rhizaria</taxon>
        <taxon>Retaria</taxon>
        <taxon>Foraminifera</taxon>
        <taxon>Monothalamids</taxon>
        <taxon>Reticulomyxidae</taxon>
        <taxon>Reticulomyxa</taxon>
    </lineage>
</organism>
<dbReference type="EMBL" id="ASPP01022543">
    <property type="protein sequence ID" value="ETO11368.1"/>
    <property type="molecule type" value="Genomic_DNA"/>
</dbReference>
<dbReference type="AlphaFoldDB" id="X6MBK7"/>
<dbReference type="OrthoDB" id="2735536at2759"/>
<dbReference type="GO" id="GO:0016616">
    <property type="term" value="F:oxidoreductase activity, acting on the CH-OH group of donors, NAD or NADP as acceptor"/>
    <property type="evidence" value="ECO:0007669"/>
    <property type="project" value="TreeGrafter"/>
</dbReference>
<comment type="caution">
    <text evidence="4">The sequence shown here is derived from an EMBL/GenBank/DDBJ whole genome shotgun (WGS) entry which is preliminary data.</text>
</comment>
<sequence length="420" mass="46949">MKRGHSNSKSQPLVFVSGVSGFIGGHIVKTLLEHGYNVRGSVRSAKPKAYQYLFDVLSQINTERSQESQPELTFELVECDLTSDKNWAEAIEGCQYVVHTANPMPDSKGPDNKSPQTDDDFIKPATEGMLRVMKACKSHGKSLKRVVYLSSIGAMNWELWDQIAIKRPKVVISSGNDWTPVDGRCHVPPYIKSKTLAEETAWAFVKENKPSFELVCVHPTLVIGPILNGRLSDSMTMIKALLSGDYPFIPKVLFSIVDVRDVALAITLALTSPKANAKRYLLSGESVYFDDIAKLLESKYGNTYPVPTLHCPTFLVDLISKVDPLVRDFVAPICDVARFVETTPSKRDLGMIYLPVHQTLLEAAQSVIDNKLVTPPNALKYYSVKYFLKHNVHADEHAQINCYTSYHSFFVFLDDLQFNA</sequence>
<dbReference type="PANTHER" id="PTHR10366">
    <property type="entry name" value="NAD DEPENDENT EPIMERASE/DEHYDRATASE"/>
    <property type="match status" value="1"/>
</dbReference>
<dbReference type="InterPro" id="IPR050425">
    <property type="entry name" value="NAD(P)_dehydrat-like"/>
</dbReference>
<evidence type="ECO:0000313" key="5">
    <source>
        <dbReference type="Proteomes" id="UP000023152"/>
    </source>
</evidence>
<dbReference type="Pfam" id="PF01370">
    <property type="entry name" value="Epimerase"/>
    <property type="match status" value="1"/>
</dbReference>
<feature type="domain" description="NAD-dependent epimerase/dehydratase" evidence="3">
    <location>
        <begin position="14"/>
        <end position="277"/>
    </location>
</feature>
<evidence type="ECO:0000259" key="3">
    <source>
        <dbReference type="Pfam" id="PF01370"/>
    </source>
</evidence>
<dbReference type="OMA" id="QGQMKEK"/>
<dbReference type="InterPro" id="IPR001509">
    <property type="entry name" value="Epimerase_deHydtase"/>
</dbReference>
<dbReference type="Proteomes" id="UP000023152">
    <property type="component" value="Unassembled WGS sequence"/>
</dbReference>